<dbReference type="InterPro" id="IPR027417">
    <property type="entry name" value="P-loop_NTPase"/>
</dbReference>
<keyword evidence="3" id="KW-1185">Reference proteome</keyword>
<dbReference type="AlphaFoldDB" id="C9KMN1"/>
<comment type="caution">
    <text evidence="2">The sequence shown here is derived from an EMBL/GenBank/DDBJ whole genome shotgun (WGS) entry which is preliminary data.</text>
</comment>
<evidence type="ECO:0008006" key="4">
    <source>
        <dbReference type="Google" id="ProtNLM"/>
    </source>
</evidence>
<dbReference type="Pfam" id="PF13189">
    <property type="entry name" value="Cytidylate_kin2"/>
    <property type="match status" value="1"/>
</dbReference>
<dbReference type="PATRIC" id="fig|500635.8.peg.793"/>
<dbReference type="RefSeq" id="WP_005841133.1">
    <property type="nucleotide sequence ID" value="NZ_GG697141.2"/>
</dbReference>
<feature type="region of interest" description="Disordered" evidence="1">
    <location>
        <begin position="235"/>
        <end position="256"/>
    </location>
</feature>
<dbReference type="GeneID" id="93481494"/>
<name>C9KMN1_9FIRM</name>
<reference evidence="2" key="1">
    <citation type="submission" date="2009-09" db="EMBL/GenBank/DDBJ databases">
        <authorList>
            <person name="Weinstock G."/>
            <person name="Sodergren E."/>
            <person name="Clifton S."/>
            <person name="Fulton L."/>
            <person name="Fulton B."/>
            <person name="Courtney L."/>
            <person name="Fronick C."/>
            <person name="Harrison M."/>
            <person name="Strong C."/>
            <person name="Farmer C."/>
            <person name="Delahaunty K."/>
            <person name="Markovic C."/>
            <person name="Hall O."/>
            <person name="Minx P."/>
            <person name="Tomlinson C."/>
            <person name="Mitreva M."/>
            <person name="Nelson J."/>
            <person name="Hou S."/>
            <person name="Wollam A."/>
            <person name="Pepin K.H."/>
            <person name="Johnson M."/>
            <person name="Bhonagiri V."/>
            <person name="Nash W.E."/>
            <person name="Warren W."/>
            <person name="Chinwalla A."/>
            <person name="Mardis E.R."/>
            <person name="Wilson R.K."/>
        </authorList>
    </citation>
    <scope>NUCLEOTIDE SEQUENCE [LARGE SCALE GENOMIC DNA]</scope>
    <source>
        <strain evidence="2">DSM 20544</strain>
    </source>
</reference>
<dbReference type="Gene3D" id="3.40.50.300">
    <property type="entry name" value="P-loop containing nucleotide triphosphate hydrolases"/>
    <property type="match status" value="1"/>
</dbReference>
<evidence type="ECO:0000313" key="2">
    <source>
        <dbReference type="EMBL" id="EEX68938.1"/>
    </source>
</evidence>
<dbReference type="HOGENOM" id="CLU_065155_3_0_9"/>
<evidence type="ECO:0000256" key="1">
    <source>
        <dbReference type="SAM" id="MobiDB-lite"/>
    </source>
</evidence>
<protein>
    <recommendedName>
        <fullName evidence="4">Cytidylate kinase-like family protein</fullName>
    </recommendedName>
</protein>
<dbReference type="eggNOG" id="COG1102">
    <property type="taxonomic scope" value="Bacteria"/>
</dbReference>
<sequence>MEHAPKTKEKKKVIITVGCEYGCGGPALARKIAADYGIPCYDRDLIDAIIEEAGFSKDLLDKAEKAQEIRGRDVTINPAKLGAIKYHNLTDRVVFLQRETVKRLAARGSCVFVGRCADHILRHQEKCLNVFIYAPSAVRLENVMKAHSLNKTDAKLLIKKSDEDLHARYKQVTGTYRGDRHNRHLLIDSSLLGIDRTAKLIEEVASEVFGIEGCQDIEGALVRKGTKDAVTAAASSIGETDTAPDKPPVATAEMGV</sequence>
<dbReference type="STRING" id="500635.MITSMUL_04467"/>
<dbReference type="Proteomes" id="UP000003671">
    <property type="component" value="Unassembled WGS sequence"/>
</dbReference>
<dbReference type="EMBL" id="ABWK02000014">
    <property type="protein sequence ID" value="EEX68938.1"/>
    <property type="molecule type" value="Genomic_DNA"/>
</dbReference>
<accession>C9KMN1</accession>
<gene>
    <name evidence="2" type="ORF">MITSMUL_04467</name>
</gene>
<organism evidence="2 3">
    <name type="scientific">Mitsuokella multacida DSM 20544</name>
    <dbReference type="NCBI Taxonomy" id="500635"/>
    <lineage>
        <taxon>Bacteria</taxon>
        <taxon>Bacillati</taxon>
        <taxon>Bacillota</taxon>
        <taxon>Negativicutes</taxon>
        <taxon>Selenomonadales</taxon>
        <taxon>Selenomonadaceae</taxon>
        <taxon>Mitsuokella</taxon>
    </lineage>
</organism>
<evidence type="ECO:0000313" key="3">
    <source>
        <dbReference type="Proteomes" id="UP000003671"/>
    </source>
</evidence>
<proteinExistence type="predicted"/>